<keyword evidence="3" id="KW-1185">Reference proteome</keyword>
<dbReference type="EMBL" id="JARIHO010000056">
    <property type="protein sequence ID" value="KAJ7318724.1"/>
    <property type="molecule type" value="Genomic_DNA"/>
</dbReference>
<dbReference type="Proteomes" id="UP001218218">
    <property type="component" value="Unassembled WGS sequence"/>
</dbReference>
<evidence type="ECO:0000256" key="1">
    <source>
        <dbReference type="SAM" id="SignalP"/>
    </source>
</evidence>
<accession>A0AAD7EG45</accession>
<proteinExistence type="predicted"/>
<comment type="caution">
    <text evidence="2">The sequence shown here is derived from an EMBL/GenBank/DDBJ whole genome shotgun (WGS) entry which is preliminary data.</text>
</comment>
<feature type="signal peptide" evidence="1">
    <location>
        <begin position="1"/>
        <end position="20"/>
    </location>
</feature>
<protein>
    <recommendedName>
        <fullName evidence="4">Secreted protein</fullName>
    </recommendedName>
</protein>
<gene>
    <name evidence="2" type="ORF">DFH08DRAFT_891813</name>
</gene>
<feature type="chain" id="PRO_5042103215" description="Secreted protein" evidence="1">
    <location>
        <begin position="21"/>
        <end position="98"/>
    </location>
</feature>
<organism evidence="2 3">
    <name type="scientific">Mycena albidolilacea</name>
    <dbReference type="NCBI Taxonomy" id="1033008"/>
    <lineage>
        <taxon>Eukaryota</taxon>
        <taxon>Fungi</taxon>
        <taxon>Dikarya</taxon>
        <taxon>Basidiomycota</taxon>
        <taxon>Agaricomycotina</taxon>
        <taxon>Agaricomycetes</taxon>
        <taxon>Agaricomycetidae</taxon>
        <taxon>Agaricales</taxon>
        <taxon>Marasmiineae</taxon>
        <taxon>Mycenaceae</taxon>
        <taxon>Mycena</taxon>
    </lineage>
</organism>
<name>A0AAD7EG45_9AGAR</name>
<keyword evidence="1" id="KW-0732">Signal</keyword>
<reference evidence="2" key="1">
    <citation type="submission" date="2023-03" db="EMBL/GenBank/DDBJ databases">
        <title>Massive genome expansion in bonnet fungi (Mycena s.s.) driven by repeated elements and novel gene families across ecological guilds.</title>
        <authorList>
            <consortium name="Lawrence Berkeley National Laboratory"/>
            <person name="Harder C.B."/>
            <person name="Miyauchi S."/>
            <person name="Viragh M."/>
            <person name="Kuo A."/>
            <person name="Thoen E."/>
            <person name="Andreopoulos B."/>
            <person name="Lu D."/>
            <person name="Skrede I."/>
            <person name="Drula E."/>
            <person name="Henrissat B."/>
            <person name="Morin E."/>
            <person name="Kohler A."/>
            <person name="Barry K."/>
            <person name="LaButti K."/>
            <person name="Morin E."/>
            <person name="Salamov A."/>
            <person name="Lipzen A."/>
            <person name="Mereny Z."/>
            <person name="Hegedus B."/>
            <person name="Baldrian P."/>
            <person name="Stursova M."/>
            <person name="Weitz H."/>
            <person name="Taylor A."/>
            <person name="Grigoriev I.V."/>
            <person name="Nagy L.G."/>
            <person name="Martin F."/>
            <person name="Kauserud H."/>
        </authorList>
    </citation>
    <scope>NUCLEOTIDE SEQUENCE</scope>
    <source>
        <strain evidence="2">CBHHK002</strain>
    </source>
</reference>
<dbReference type="AlphaFoldDB" id="A0AAD7EG45"/>
<evidence type="ECO:0000313" key="3">
    <source>
        <dbReference type="Proteomes" id="UP001218218"/>
    </source>
</evidence>
<sequence length="98" mass="11135">MKSRMILLWYFRAFPGISIANLPENMFARRRGRSRWTIRSPQRNLCSSRFASLTHEFWAPESPSEQRSVLIHIATARSVHSGCKQEAIIQTAGAGSDT</sequence>
<evidence type="ECO:0000313" key="2">
    <source>
        <dbReference type="EMBL" id="KAJ7318724.1"/>
    </source>
</evidence>
<evidence type="ECO:0008006" key="4">
    <source>
        <dbReference type="Google" id="ProtNLM"/>
    </source>
</evidence>